<evidence type="ECO:0000313" key="2">
    <source>
        <dbReference type="Proteomes" id="UP000092093"/>
    </source>
</evidence>
<dbReference type="EMBL" id="LJOW01000041">
    <property type="protein sequence ID" value="OBQ43826.1"/>
    <property type="molecule type" value="Genomic_DNA"/>
</dbReference>
<dbReference type="PATRIC" id="fig|1710896.3.peg.6589"/>
<evidence type="ECO:0000313" key="1">
    <source>
        <dbReference type="EMBL" id="OBQ43826.1"/>
    </source>
</evidence>
<gene>
    <name evidence="1" type="ORF">AN484_10430</name>
</gene>
<name>A0A1B7X371_APHFL</name>
<dbReference type="AlphaFoldDB" id="A0A1B7X371"/>
<reference evidence="1 2" key="1">
    <citation type="submission" date="2015-09" db="EMBL/GenBank/DDBJ databases">
        <title>Aphanizomenon flos-aquae WA102.</title>
        <authorList>
            <person name="Driscoll C."/>
        </authorList>
    </citation>
    <scope>NUCLEOTIDE SEQUENCE [LARGE SCALE GENOMIC DNA]</scope>
    <source>
        <strain evidence="1">WA102</strain>
    </source>
</reference>
<protein>
    <submittedName>
        <fullName evidence="1">Uncharacterized protein</fullName>
    </submittedName>
</protein>
<dbReference type="InterPro" id="IPR005368">
    <property type="entry name" value="UPF0175"/>
</dbReference>
<comment type="caution">
    <text evidence="1">The sequence shown here is derived from an EMBL/GenBank/DDBJ whole genome shotgun (WGS) entry which is preliminary data.</text>
</comment>
<dbReference type="Pfam" id="PF03683">
    <property type="entry name" value="UPF0175"/>
    <property type="match status" value="1"/>
</dbReference>
<proteinExistence type="predicted"/>
<organism evidence="1 2">
    <name type="scientific">Aphanizomenon flos-aquae WA102</name>
    <dbReference type="NCBI Taxonomy" id="1710896"/>
    <lineage>
        <taxon>Bacteria</taxon>
        <taxon>Bacillati</taxon>
        <taxon>Cyanobacteriota</taxon>
        <taxon>Cyanophyceae</taxon>
        <taxon>Nostocales</taxon>
        <taxon>Aphanizomenonaceae</taxon>
        <taxon>Aphanizomenon</taxon>
    </lineage>
</organism>
<dbReference type="Proteomes" id="UP000092093">
    <property type="component" value="Unassembled WGS sequence"/>
</dbReference>
<sequence length="115" mass="13606">MQITIEIPEDIGNQLQQNWQDVPQKLLEALAVEAYKNRIMTSVQIQQLLKFSSLQETEHFLKQSQIFLDYPQENLVQDKQTKTLADAFNELQQICIEEDYSLEIPSRQDRPNFFF</sequence>
<accession>A0A1B7X371</accession>